<accession>A0A0A5G2D7</accession>
<dbReference type="EMBL" id="AVPF01000042">
    <property type="protein sequence ID" value="KGX85255.1"/>
    <property type="molecule type" value="Genomic_DNA"/>
</dbReference>
<dbReference type="OrthoDB" id="2966549at2"/>
<reference evidence="1 2" key="1">
    <citation type="submission" date="2013-08" db="EMBL/GenBank/DDBJ databases">
        <authorList>
            <person name="Huang J."/>
            <person name="Wang G."/>
        </authorList>
    </citation>
    <scope>NUCLEOTIDE SEQUENCE [LARGE SCALE GENOMIC DNA]</scope>
    <source>
        <strain evidence="1 2">BH030004</strain>
    </source>
</reference>
<dbReference type="STRING" id="1385511.GCA_000425225_03419"/>
<sequence length="129" mass="14970">MKVVTASTPEQQSYVRSLLDHFHRSILPSFFSKSYVDDLKTFGVLCQVELDEYTLQEIMEVTAALQTIQHILECLLEDGASPQLAQKFDRNQKIIEGHRIYFPFRFQDFTTTDVEFDLASVKPANHWLI</sequence>
<gene>
    <name evidence="1" type="ORF">N783_15125</name>
</gene>
<evidence type="ECO:0008006" key="3">
    <source>
        <dbReference type="Google" id="ProtNLM"/>
    </source>
</evidence>
<evidence type="ECO:0000313" key="1">
    <source>
        <dbReference type="EMBL" id="KGX85255.1"/>
    </source>
</evidence>
<evidence type="ECO:0000313" key="2">
    <source>
        <dbReference type="Proteomes" id="UP000030403"/>
    </source>
</evidence>
<dbReference type="RefSeq" id="WP_027447016.1">
    <property type="nucleotide sequence ID" value="NZ_AULJ01000045.1"/>
</dbReference>
<organism evidence="1 2">
    <name type="scientific">Pontibacillus marinus BH030004 = DSM 16465</name>
    <dbReference type="NCBI Taxonomy" id="1385511"/>
    <lineage>
        <taxon>Bacteria</taxon>
        <taxon>Bacillati</taxon>
        <taxon>Bacillota</taxon>
        <taxon>Bacilli</taxon>
        <taxon>Bacillales</taxon>
        <taxon>Bacillaceae</taxon>
        <taxon>Pontibacillus</taxon>
    </lineage>
</organism>
<dbReference type="eggNOG" id="ENOG5032XB2">
    <property type="taxonomic scope" value="Bacteria"/>
</dbReference>
<dbReference type="Proteomes" id="UP000030403">
    <property type="component" value="Unassembled WGS sequence"/>
</dbReference>
<dbReference type="Pfam" id="PF17326">
    <property type="entry name" value="DUF5365"/>
    <property type="match status" value="1"/>
</dbReference>
<name>A0A0A5G2D7_9BACI</name>
<protein>
    <recommendedName>
        <fullName evidence="3">YhcU</fullName>
    </recommendedName>
</protein>
<dbReference type="AlphaFoldDB" id="A0A0A5G2D7"/>
<proteinExistence type="predicted"/>
<comment type="caution">
    <text evidence="1">The sequence shown here is derived from an EMBL/GenBank/DDBJ whole genome shotgun (WGS) entry which is preliminary data.</text>
</comment>
<keyword evidence="2" id="KW-1185">Reference proteome</keyword>
<dbReference type="InterPro" id="IPR020355">
    <property type="entry name" value="Uncharacterised_YhcU"/>
</dbReference>